<evidence type="ECO:0000256" key="4">
    <source>
        <dbReference type="ARBA" id="ARBA00023136"/>
    </source>
</evidence>
<dbReference type="PROSITE" id="PS50850">
    <property type="entry name" value="MFS"/>
    <property type="match status" value="1"/>
</dbReference>
<dbReference type="Gene3D" id="1.20.1250.20">
    <property type="entry name" value="MFS general substrate transporter like domains"/>
    <property type="match status" value="2"/>
</dbReference>
<accession>A0A1V6QFS4</accession>
<dbReference type="InterPro" id="IPR036259">
    <property type="entry name" value="MFS_trans_sf"/>
</dbReference>
<feature type="transmembrane region" description="Helical" evidence="5">
    <location>
        <begin position="241"/>
        <end position="262"/>
    </location>
</feature>
<dbReference type="PANTHER" id="PTHR23501">
    <property type="entry name" value="MAJOR FACILITATOR SUPERFAMILY"/>
    <property type="match status" value="1"/>
</dbReference>
<dbReference type="GO" id="GO:0005886">
    <property type="term" value="C:plasma membrane"/>
    <property type="evidence" value="ECO:0007669"/>
    <property type="project" value="TreeGrafter"/>
</dbReference>
<feature type="transmembrane region" description="Helical" evidence="5">
    <location>
        <begin position="44"/>
        <end position="67"/>
    </location>
</feature>
<dbReference type="Proteomes" id="UP000191672">
    <property type="component" value="Unassembled WGS sequence"/>
</dbReference>
<sequence>MFVLMVSSLSLALFLTGIEATIVSTSLVTITNDLGRSGQSSWVITSYLLTYTGSLIIWSSCGIIFGVKQTLLTCLFLFVAFSGGCAAAQNLSQLIICRTFQGLGGAGIYSLTFYSFVRIVPYEQYDKISSVAGGIMSLGLVLGPLFGGAIANSDNWLWVFLYNVPAGCIAAALLFFALPSQFPYQARASTDQPKSDGIGVKIKTSLHRLDLFGAFLIFTACSFIIAALQEGNLEYPWSSGMVISFFVISGIAWIAFVGWEWLISLKAPKISAILPWRLTSNRIFMGVALGMFTTGLPLTVCIILLPQRFQTVNGSSPIGAGVKLLSFALSCPVGIIGCSILAGRIKVPFFYISLFGIIFQIIGLFLYSSIDSIVQVWPGQFGYLALAGLGSGLTMGAFTMLGPLVVDKEDQSIALGIGLQLRMLGGVLGVAASTAILNHYLDSRLSSVLKPAELAALLRSTEAILTFDHDVQIHVREIYAMAYSAQITLAAAFSVSQLVALAMIWKRQNFRYSKE</sequence>
<feature type="transmembrane region" description="Helical" evidence="5">
    <location>
        <begin position="325"/>
        <end position="342"/>
    </location>
</feature>
<feature type="transmembrane region" description="Helical" evidence="5">
    <location>
        <begin position="211"/>
        <end position="229"/>
    </location>
</feature>
<comment type="caution">
    <text evidence="8">The sequence shown here is derived from an EMBL/GenBank/DDBJ whole genome shotgun (WGS) entry which is preliminary data.</text>
</comment>
<feature type="transmembrane region" description="Helical" evidence="5">
    <location>
        <begin position="283"/>
        <end position="305"/>
    </location>
</feature>
<evidence type="ECO:0000256" key="3">
    <source>
        <dbReference type="ARBA" id="ARBA00022989"/>
    </source>
</evidence>
<feature type="transmembrane region" description="Helical" evidence="5">
    <location>
        <begin position="349"/>
        <end position="370"/>
    </location>
</feature>
<reference evidence="9" key="1">
    <citation type="journal article" date="2017" name="Nat. Microbiol.">
        <title>Global analysis of biosynthetic gene clusters reveals vast potential of secondary metabolite production in Penicillium species.</title>
        <authorList>
            <person name="Nielsen J.C."/>
            <person name="Grijseels S."/>
            <person name="Prigent S."/>
            <person name="Ji B."/>
            <person name="Dainat J."/>
            <person name="Nielsen K.F."/>
            <person name="Frisvad J.C."/>
            <person name="Workman M."/>
            <person name="Nielsen J."/>
        </authorList>
    </citation>
    <scope>NUCLEOTIDE SEQUENCE [LARGE SCALE GENOMIC DNA]</scope>
    <source>
        <strain evidence="9">IBT 31811</strain>
    </source>
</reference>
<protein>
    <recommendedName>
        <fullName evidence="7">Major facilitator superfamily (MFS) profile domain-containing protein</fullName>
    </recommendedName>
</protein>
<dbReference type="GO" id="GO:0022857">
    <property type="term" value="F:transmembrane transporter activity"/>
    <property type="evidence" value="ECO:0007669"/>
    <property type="project" value="InterPro"/>
</dbReference>
<dbReference type="STRING" id="416450.A0A1V6QFS4"/>
<feature type="transmembrane region" description="Helical" evidence="5">
    <location>
        <begin position="156"/>
        <end position="178"/>
    </location>
</feature>
<gene>
    <name evidence="8" type="ORF">PENANT_c004G02905</name>
</gene>
<organism evidence="8 9">
    <name type="scientific">Penicillium antarcticum</name>
    <dbReference type="NCBI Taxonomy" id="416450"/>
    <lineage>
        <taxon>Eukaryota</taxon>
        <taxon>Fungi</taxon>
        <taxon>Dikarya</taxon>
        <taxon>Ascomycota</taxon>
        <taxon>Pezizomycotina</taxon>
        <taxon>Eurotiomycetes</taxon>
        <taxon>Eurotiomycetidae</taxon>
        <taxon>Eurotiales</taxon>
        <taxon>Aspergillaceae</taxon>
        <taxon>Penicillium</taxon>
    </lineage>
</organism>
<dbReference type="PRINTS" id="PR01036">
    <property type="entry name" value="TCRTETB"/>
</dbReference>
<dbReference type="EMBL" id="MDYN01000004">
    <property type="protein sequence ID" value="OQD88059.1"/>
    <property type="molecule type" value="Genomic_DNA"/>
</dbReference>
<feature type="signal peptide" evidence="6">
    <location>
        <begin position="1"/>
        <end position="20"/>
    </location>
</feature>
<dbReference type="InterPro" id="IPR020846">
    <property type="entry name" value="MFS_dom"/>
</dbReference>
<dbReference type="SUPFAM" id="SSF103473">
    <property type="entry name" value="MFS general substrate transporter"/>
    <property type="match status" value="1"/>
</dbReference>
<evidence type="ECO:0000256" key="1">
    <source>
        <dbReference type="ARBA" id="ARBA00004141"/>
    </source>
</evidence>
<dbReference type="Pfam" id="PF07690">
    <property type="entry name" value="MFS_1"/>
    <property type="match status" value="1"/>
</dbReference>
<feature type="chain" id="PRO_5013365689" description="Major facilitator superfamily (MFS) profile domain-containing protein" evidence="6">
    <location>
        <begin position="21"/>
        <end position="515"/>
    </location>
</feature>
<feature type="transmembrane region" description="Helical" evidence="5">
    <location>
        <begin position="74"/>
        <end position="96"/>
    </location>
</feature>
<evidence type="ECO:0000313" key="8">
    <source>
        <dbReference type="EMBL" id="OQD88059.1"/>
    </source>
</evidence>
<feature type="transmembrane region" description="Helical" evidence="5">
    <location>
        <begin position="382"/>
        <end position="406"/>
    </location>
</feature>
<feature type="transmembrane region" description="Helical" evidence="5">
    <location>
        <begin position="483"/>
        <end position="505"/>
    </location>
</feature>
<feature type="transmembrane region" description="Helical" evidence="5">
    <location>
        <begin position="131"/>
        <end position="150"/>
    </location>
</feature>
<dbReference type="PANTHER" id="PTHR23501:SF43">
    <property type="entry name" value="MULTIDRUG TRANSPORTER, PUTATIVE (AFU_ORTHOLOGUE AFUA_6G03040)-RELATED"/>
    <property type="match status" value="1"/>
</dbReference>
<dbReference type="AlphaFoldDB" id="A0A1V6QFS4"/>
<feature type="transmembrane region" description="Helical" evidence="5">
    <location>
        <begin position="102"/>
        <end position="119"/>
    </location>
</feature>
<dbReference type="InterPro" id="IPR011701">
    <property type="entry name" value="MFS"/>
</dbReference>
<evidence type="ECO:0000256" key="2">
    <source>
        <dbReference type="ARBA" id="ARBA00022692"/>
    </source>
</evidence>
<evidence type="ECO:0000259" key="7">
    <source>
        <dbReference type="PROSITE" id="PS50850"/>
    </source>
</evidence>
<name>A0A1V6QFS4_9EURO</name>
<keyword evidence="3 5" id="KW-1133">Transmembrane helix</keyword>
<evidence type="ECO:0000256" key="5">
    <source>
        <dbReference type="SAM" id="Phobius"/>
    </source>
</evidence>
<evidence type="ECO:0000313" key="9">
    <source>
        <dbReference type="Proteomes" id="UP000191672"/>
    </source>
</evidence>
<keyword evidence="4 5" id="KW-0472">Membrane</keyword>
<keyword evidence="9" id="KW-1185">Reference proteome</keyword>
<evidence type="ECO:0000256" key="6">
    <source>
        <dbReference type="SAM" id="SignalP"/>
    </source>
</evidence>
<proteinExistence type="predicted"/>
<comment type="subcellular location">
    <subcellularLocation>
        <location evidence="1">Membrane</location>
        <topology evidence="1">Multi-pass membrane protein</topology>
    </subcellularLocation>
</comment>
<feature type="transmembrane region" description="Helical" evidence="5">
    <location>
        <begin position="413"/>
        <end position="437"/>
    </location>
</feature>
<keyword evidence="6" id="KW-0732">Signal</keyword>
<keyword evidence="2 5" id="KW-0812">Transmembrane</keyword>
<feature type="domain" description="Major facilitator superfamily (MFS) profile" evidence="7">
    <location>
        <begin position="5"/>
        <end position="508"/>
    </location>
</feature>